<dbReference type="AlphaFoldDB" id="A0A4Q9KL91"/>
<gene>
    <name evidence="3" type="ORF">ET996_09745</name>
</gene>
<feature type="domain" description="THAP4-like heme-binding" evidence="2">
    <location>
        <begin position="12"/>
        <end position="163"/>
    </location>
</feature>
<organism evidence="3 4">
    <name type="scientific">Propioniciclava tarda</name>
    <dbReference type="NCBI Taxonomy" id="433330"/>
    <lineage>
        <taxon>Bacteria</taxon>
        <taxon>Bacillati</taxon>
        <taxon>Actinomycetota</taxon>
        <taxon>Actinomycetes</taxon>
        <taxon>Propionibacteriales</taxon>
        <taxon>Propionibacteriaceae</taxon>
        <taxon>Propioniciclava</taxon>
    </lineage>
</organism>
<evidence type="ECO:0000259" key="2">
    <source>
        <dbReference type="Pfam" id="PF08768"/>
    </source>
</evidence>
<dbReference type="HAMAP" id="MF_01297">
    <property type="entry name" value="nitrobindin"/>
    <property type="match status" value="1"/>
</dbReference>
<feature type="short sequence motif" description="GXWXGXG" evidence="1">
    <location>
        <begin position="20"/>
        <end position="26"/>
    </location>
</feature>
<name>A0A4Q9KL91_PROTD</name>
<dbReference type="Proteomes" id="UP000291933">
    <property type="component" value="Unassembled WGS sequence"/>
</dbReference>
<comment type="caution">
    <text evidence="3">The sequence shown here is derived from an EMBL/GenBank/DDBJ whole genome shotgun (WGS) entry which is preliminary data.</text>
</comment>
<evidence type="ECO:0000313" key="3">
    <source>
        <dbReference type="EMBL" id="TBT94670.1"/>
    </source>
</evidence>
<dbReference type="InterPro" id="IPR022939">
    <property type="entry name" value="Nb(III)_bact/plant"/>
</dbReference>
<dbReference type="RefSeq" id="WP_131172372.1">
    <property type="nucleotide sequence ID" value="NZ_FXTL01000011.1"/>
</dbReference>
<evidence type="ECO:0000256" key="1">
    <source>
        <dbReference type="HAMAP-Rule" id="MF_01297"/>
    </source>
</evidence>
<dbReference type="InterPro" id="IPR045165">
    <property type="entry name" value="Nitrobindin"/>
</dbReference>
<proteinExistence type="inferred from homology"/>
<dbReference type="SUPFAM" id="SSF50814">
    <property type="entry name" value="Lipocalins"/>
    <property type="match status" value="1"/>
</dbReference>
<dbReference type="EMBL" id="SDMR01000011">
    <property type="protein sequence ID" value="TBT94670.1"/>
    <property type="molecule type" value="Genomic_DNA"/>
</dbReference>
<comment type="caution">
    <text evidence="1">Lacks the conserved His residue that binds heme iron in the nitrobindin family.</text>
</comment>
<accession>A0A4Q9KL91</accession>
<sequence length="164" mass="18467">MFEIPADLNPALAGLAWLRGRWEGTGYREWPGLEKTQFGQQVDFVENGGDYLHYISQTFTIDDDGRPLAPLTIETGFWRANAKAEVEVVMCGPDGYAEILYGKLQPGRVDLTSDAVIRTQDAPVAYTAGRRLYGNVDGKLMYSFDRATDDVPLRPYIWATLERR</sequence>
<reference evidence="3 4" key="1">
    <citation type="submission" date="2019-01" db="EMBL/GenBank/DDBJ databases">
        <title>Lactibacter flavus gen. nov., sp. nov., a novel bacterium of the family Propionibacteriaceae isolated from raw milk and dairy products.</title>
        <authorList>
            <person name="Huptas C."/>
            <person name="Wenning M."/>
            <person name="Breitenwieser F."/>
            <person name="Doll E."/>
            <person name="Von Neubeck M."/>
            <person name="Busse H.-J."/>
            <person name="Scherer S."/>
        </authorList>
    </citation>
    <scope>NUCLEOTIDE SEQUENCE [LARGE SCALE GENOMIC DNA]</scope>
    <source>
        <strain evidence="3 4">DSM 22130</strain>
    </source>
</reference>
<dbReference type="OrthoDB" id="4804006at2"/>
<keyword evidence="4" id="KW-1185">Reference proteome</keyword>
<evidence type="ECO:0000313" key="4">
    <source>
        <dbReference type="Proteomes" id="UP000291933"/>
    </source>
</evidence>
<dbReference type="PANTHER" id="PTHR15854:SF4">
    <property type="entry name" value="PEROXYNITRITE ISOMERASE THAP4"/>
    <property type="match status" value="1"/>
</dbReference>
<dbReference type="InterPro" id="IPR012674">
    <property type="entry name" value="Calycin"/>
</dbReference>
<comment type="caution">
    <text evidence="1">Lacks conserved residue(s) required for the propagation of feature annotation.</text>
</comment>
<dbReference type="InterPro" id="IPR014878">
    <property type="entry name" value="THAP4-like_heme-bd"/>
</dbReference>
<comment type="similarity">
    <text evidence="1">Belongs to the nitrobindin family.</text>
</comment>
<dbReference type="PANTHER" id="PTHR15854">
    <property type="entry name" value="THAP4 PROTEIN"/>
    <property type="match status" value="1"/>
</dbReference>
<dbReference type="CDD" id="cd07828">
    <property type="entry name" value="lipocalin_heme-bd-THAP4-like"/>
    <property type="match status" value="1"/>
</dbReference>
<protein>
    <recommendedName>
        <fullName evidence="1">Ferric nitrobindin-like protein</fullName>
    </recommendedName>
</protein>
<dbReference type="Gene3D" id="2.40.128.20">
    <property type="match status" value="1"/>
</dbReference>
<dbReference type="Pfam" id="PF08768">
    <property type="entry name" value="THAP4_heme-bd"/>
    <property type="match status" value="1"/>
</dbReference>